<comment type="similarity">
    <text evidence="2">Belongs to the OmpP1/FadL family.</text>
</comment>
<keyword evidence="6" id="KW-0472">Membrane</keyword>
<sequence length="423" mass="45522">MSIKMKNKLVSGLALTLTLGSFNAFATNGYFTHGYGMTHKGMAGAGVALSEELMSGANNPATFLANGTQLSVGLELFSPDRKYSASDVDTFYPDAFYLQAKTQKSDNTLFAIPEFAIGHQLNDKVSIGLLVYGNGGMNTDYSADSEPEGTFYAGTTGVDLKQMFISPTISYKLNEQIRLGVSPIYAVQQFKATGLGNFAPFSQSPQALTNNGTDTSTGLGIQLGISQDINSSLSLGASYRSSVSMQEFDSYKGLFAEQGGFDLPSSLQIGAAYKITPNNQLVFDWQKINYSEVNSIANPIDNLMSAPLGADAGAGFGWDDMTIYKLGYQWQRTAKQKIRFGISYTEQPIPSSNVLLNILAPGVQEWHFTTGFSHSISNTVQLNAMAFYSPAKKVSGANYLAPNQQVSIEMEQSGLGVSVVWGI</sequence>
<dbReference type="PANTHER" id="PTHR35093">
    <property type="entry name" value="OUTER MEMBRANE PROTEIN NMB0088-RELATED"/>
    <property type="match status" value="1"/>
</dbReference>
<evidence type="ECO:0000313" key="9">
    <source>
        <dbReference type="EMBL" id="GEK76190.1"/>
    </source>
</evidence>
<dbReference type="Gene3D" id="2.40.160.60">
    <property type="entry name" value="Outer membrane protein transport protein (OMPP1/FadL/TodX)"/>
    <property type="match status" value="1"/>
</dbReference>
<reference evidence="9 10" key="1">
    <citation type="submission" date="2019-07" db="EMBL/GenBank/DDBJ databases">
        <title>Whole genome shotgun sequence of Pseudoalteromonas atlantica NBRC 103033.</title>
        <authorList>
            <person name="Hosoyama A."/>
            <person name="Uohara A."/>
            <person name="Ohji S."/>
            <person name="Ichikawa N."/>
        </authorList>
    </citation>
    <scope>NUCLEOTIDE SEQUENCE [LARGE SCALE GENOMIC DNA]</scope>
    <source>
        <strain evidence="9 10">NBRC 103033</strain>
    </source>
</reference>
<feature type="chain" id="PRO_5046069479" description="Long-chain fatty acid transporter" evidence="8">
    <location>
        <begin position="27"/>
        <end position="423"/>
    </location>
</feature>
<keyword evidence="5 8" id="KW-0732">Signal</keyword>
<feature type="signal peptide" evidence="8">
    <location>
        <begin position="1"/>
        <end position="26"/>
    </location>
</feature>
<name>A0ABQ0UCL6_PSEAF</name>
<dbReference type="SUPFAM" id="SSF56935">
    <property type="entry name" value="Porins"/>
    <property type="match status" value="1"/>
</dbReference>
<gene>
    <name evidence="9" type="ORF">PAT01_14940</name>
</gene>
<proteinExistence type="inferred from homology"/>
<dbReference type="InterPro" id="IPR005017">
    <property type="entry name" value="OMPP1/FadL/TodX"/>
</dbReference>
<organism evidence="9 10">
    <name type="scientific">Pseudoalteromonas atlantica</name>
    <name type="common">Alteromonas atlantica</name>
    <dbReference type="NCBI Taxonomy" id="288"/>
    <lineage>
        <taxon>Bacteria</taxon>
        <taxon>Pseudomonadati</taxon>
        <taxon>Pseudomonadota</taxon>
        <taxon>Gammaproteobacteria</taxon>
        <taxon>Alteromonadales</taxon>
        <taxon>Pseudoalteromonadaceae</taxon>
        <taxon>Pseudoalteromonas</taxon>
    </lineage>
</organism>
<keyword evidence="4" id="KW-0812">Transmembrane</keyword>
<evidence type="ECO:0000256" key="3">
    <source>
        <dbReference type="ARBA" id="ARBA00022452"/>
    </source>
</evidence>
<comment type="caution">
    <text evidence="9">The sequence shown here is derived from an EMBL/GenBank/DDBJ whole genome shotgun (WGS) entry which is preliminary data.</text>
</comment>
<evidence type="ECO:0000313" key="10">
    <source>
        <dbReference type="Proteomes" id="UP000321189"/>
    </source>
</evidence>
<dbReference type="PANTHER" id="PTHR35093:SF8">
    <property type="entry name" value="OUTER MEMBRANE PROTEIN NMB0088-RELATED"/>
    <property type="match status" value="1"/>
</dbReference>
<evidence type="ECO:0000256" key="4">
    <source>
        <dbReference type="ARBA" id="ARBA00022692"/>
    </source>
</evidence>
<evidence type="ECO:0008006" key="11">
    <source>
        <dbReference type="Google" id="ProtNLM"/>
    </source>
</evidence>
<evidence type="ECO:0000256" key="1">
    <source>
        <dbReference type="ARBA" id="ARBA00004571"/>
    </source>
</evidence>
<keyword evidence="7" id="KW-0998">Cell outer membrane</keyword>
<evidence type="ECO:0000256" key="8">
    <source>
        <dbReference type="SAM" id="SignalP"/>
    </source>
</evidence>
<dbReference type="EMBL" id="BJUT01000012">
    <property type="protein sequence ID" value="GEK76190.1"/>
    <property type="molecule type" value="Genomic_DNA"/>
</dbReference>
<comment type="subcellular location">
    <subcellularLocation>
        <location evidence="1">Cell outer membrane</location>
        <topology evidence="1">Multi-pass membrane protein</topology>
    </subcellularLocation>
</comment>
<evidence type="ECO:0000256" key="6">
    <source>
        <dbReference type="ARBA" id="ARBA00023136"/>
    </source>
</evidence>
<evidence type="ECO:0000256" key="2">
    <source>
        <dbReference type="ARBA" id="ARBA00008163"/>
    </source>
</evidence>
<protein>
    <recommendedName>
        <fullName evidence="11">Long-chain fatty acid transporter</fullName>
    </recommendedName>
</protein>
<evidence type="ECO:0000256" key="5">
    <source>
        <dbReference type="ARBA" id="ARBA00022729"/>
    </source>
</evidence>
<evidence type="ECO:0000256" key="7">
    <source>
        <dbReference type="ARBA" id="ARBA00023237"/>
    </source>
</evidence>
<keyword evidence="3" id="KW-1134">Transmembrane beta strand</keyword>
<dbReference type="Pfam" id="PF03349">
    <property type="entry name" value="Toluene_X"/>
    <property type="match status" value="1"/>
</dbReference>
<accession>A0ABQ0UCL6</accession>
<dbReference type="Proteomes" id="UP000321189">
    <property type="component" value="Unassembled WGS sequence"/>
</dbReference>
<keyword evidence="10" id="KW-1185">Reference proteome</keyword>